<evidence type="ECO:0000313" key="3">
    <source>
        <dbReference type="EMBL" id="EJO16848.1"/>
    </source>
</evidence>
<dbReference type="EC" id="3.1.21.1" evidence="3"/>
<dbReference type="AlphaFoldDB" id="J7TXM1"/>
<evidence type="ECO:0000259" key="2">
    <source>
        <dbReference type="Pfam" id="PF13930"/>
    </source>
</evidence>
<evidence type="ECO:0000256" key="1">
    <source>
        <dbReference type="SAM" id="MobiDB-lite"/>
    </source>
</evidence>
<dbReference type="Proteomes" id="UP000006983">
    <property type="component" value="Unassembled WGS sequence"/>
</dbReference>
<name>J7TXM1_STRSL</name>
<dbReference type="InterPro" id="IPR044927">
    <property type="entry name" value="Endonuclea_NS_2"/>
</dbReference>
<feature type="region of interest" description="Disordered" evidence="1">
    <location>
        <begin position="70"/>
        <end position="90"/>
    </location>
</feature>
<dbReference type="InterPro" id="IPR044929">
    <property type="entry name" value="DNA/RNA_non-sp_Endonuclease_sf"/>
</dbReference>
<feature type="domain" description="Type VII secretion system protein EssD-like" evidence="2">
    <location>
        <begin position="62"/>
        <end position="148"/>
    </location>
</feature>
<keyword evidence="4" id="KW-1185">Reference proteome</keyword>
<dbReference type="Gene3D" id="3.40.570.10">
    <property type="entry name" value="Extracellular Endonuclease, subunit A"/>
    <property type="match status" value="1"/>
</dbReference>
<organism evidence="3 4">
    <name type="scientific">Streptococcus salivarius K12</name>
    <dbReference type="NCBI Taxonomy" id="1200793"/>
    <lineage>
        <taxon>Bacteria</taxon>
        <taxon>Bacillati</taxon>
        <taxon>Bacillota</taxon>
        <taxon>Bacilli</taxon>
        <taxon>Lactobacillales</taxon>
        <taxon>Streptococcaceae</taxon>
        <taxon>Streptococcus</taxon>
    </lineage>
</organism>
<dbReference type="EMBL" id="ALIF01000001">
    <property type="protein sequence ID" value="EJO16848.1"/>
    <property type="molecule type" value="Genomic_DNA"/>
</dbReference>
<protein>
    <submittedName>
        <fullName evidence="3">Streptodornase</fullName>
        <ecNumber evidence="3">3.1.21.1</ecNumber>
    </submittedName>
</protein>
<evidence type="ECO:0000313" key="4">
    <source>
        <dbReference type="Proteomes" id="UP000006983"/>
    </source>
</evidence>
<keyword evidence="3" id="KW-0378">Hydrolase</keyword>
<sequence>MKEKRNSRIRLFALLVLVFTLGFGFSVDTSKQSLTVSSQAAQADENNGILAFNGQKQFVMEEKDQLGRAHSAHIQLQDKDEPKNKRPGKIKYDPVGWHNYKFYYGDGKSKSWLMNRGHLIGYQFSGVNDEGKNLVPMTAWLNSGNYKGTDEGNQSGMLYYENRLDNWLALHPNY</sequence>
<accession>J7TXM1</accession>
<dbReference type="PATRIC" id="fig|1200793.3.peg.733"/>
<gene>
    <name evidence="3" type="ORF">RSSL_02056</name>
</gene>
<dbReference type="Pfam" id="PF13930">
    <property type="entry name" value="Endonuclea_NS_2"/>
    <property type="match status" value="1"/>
</dbReference>
<reference evidence="3 4" key="1">
    <citation type="journal article" date="2012" name="J. Bacteriol.">
        <title>Genome Sequence of the Lantibiotic Bacteriocin Producer Streptococcus salivarius Strain K12.</title>
        <authorList>
            <person name="Barretto C."/>
            <person name="Alvarez-Martin P."/>
            <person name="Foata F."/>
            <person name="Renault P."/>
            <person name="Berger B."/>
        </authorList>
    </citation>
    <scope>NUCLEOTIDE SEQUENCE [LARGE SCALE GENOMIC DNA]</scope>
    <source>
        <strain evidence="3 4">K12</strain>
    </source>
</reference>
<comment type="caution">
    <text evidence="3">The sequence shown here is derived from an EMBL/GenBank/DDBJ whole genome shotgun (WGS) entry which is preliminary data.</text>
</comment>
<dbReference type="GO" id="GO:0004530">
    <property type="term" value="F:deoxyribonuclease I activity"/>
    <property type="evidence" value="ECO:0007669"/>
    <property type="project" value="UniProtKB-EC"/>
</dbReference>
<proteinExistence type="predicted"/>